<sequence>MEVSDQIIKVLDNLSEKVGIAVDWSQQNILPYLQELMAKYINYEIMTSIVWIIVMFVLCAVFFLVAKAFSKRAKKDEWDEDSPNCWAAIAGWVIFGILSFASIFVIVTQTMDIVRCVTFPEMQIIEYLNQLASSK</sequence>
<dbReference type="AlphaFoldDB" id="A0A644YV09"/>
<protein>
    <submittedName>
        <fullName evidence="2">Uncharacterized protein</fullName>
    </submittedName>
</protein>
<dbReference type="EMBL" id="VSSQ01005628">
    <property type="protein sequence ID" value="MPM29864.1"/>
    <property type="molecule type" value="Genomic_DNA"/>
</dbReference>
<comment type="caution">
    <text evidence="2">The sequence shown here is derived from an EMBL/GenBank/DDBJ whole genome shotgun (WGS) entry which is preliminary data.</text>
</comment>
<keyword evidence="1" id="KW-0812">Transmembrane</keyword>
<organism evidence="2">
    <name type="scientific">bioreactor metagenome</name>
    <dbReference type="NCBI Taxonomy" id="1076179"/>
    <lineage>
        <taxon>unclassified sequences</taxon>
        <taxon>metagenomes</taxon>
        <taxon>ecological metagenomes</taxon>
    </lineage>
</organism>
<keyword evidence="1" id="KW-1133">Transmembrane helix</keyword>
<gene>
    <name evidence="2" type="ORF">SDC9_76405</name>
</gene>
<proteinExistence type="predicted"/>
<feature type="transmembrane region" description="Helical" evidence="1">
    <location>
        <begin position="45"/>
        <end position="65"/>
    </location>
</feature>
<feature type="transmembrane region" description="Helical" evidence="1">
    <location>
        <begin position="86"/>
        <end position="107"/>
    </location>
</feature>
<accession>A0A644YV09</accession>
<keyword evidence="1" id="KW-0472">Membrane</keyword>
<reference evidence="2" key="1">
    <citation type="submission" date="2019-08" db="EMBL/GenBank/DDBJ databases">
        <authorList>
            <person name="Kucharzyk K."/>
            <person name="Murdoch R.W."/>
            <person name="Higgins S."/>
            <person name="Loffler F."/>
        </authorList>
    </citation>
    <scope>NUCLEOTIDE SEQUENCE</scope>
</reference>
<evidence type="ECO:0000313" key="2">
    <source>
        <dbReference type="EMBL" id="MPM29864.1"/>
    </source>
</evidence>
<evidence type="ECO:0000256" key="1">
    <source>
        <dbReference type="SAM" id="Phobius"/>
    </source>
</evidence>
<name>A0A644YV09_9ZZZZ</name>